<feature type="domain" description="Peroxisomal membrane protein PEX14-like KPWE" evidence="2">
    <location>
        <begin position="158"/>
        <end position="206"/>
    </location>
</feature>
<dbReference type="InterPro" id="IPR040554">
    <property type="entry name" value="KPWE_PEX14_dom"/>
</dbReference>
<dbReference type="Proteomes" id="UP001320420">
    <property type="component" value="Unassembled WGS sequence"/>
</dbReference>
<evidence type="ECO:0000313" key="3">
    <source>
        <dbReference type="EMBL" id="KAK7752258.1"/>
    </source>
</evidence>
<protein>
    <recommendedName>
        <fullName evidence="2">Peroxisomal membrane protein PEX14-like KPWE domain-containing protein</fullName>
    </recommendedName>
</protein>
<name>A0AAN9V2B5_9PEZI</name>
<organism evidence="3 4">
    <name type="scientific">Diatrype stigma</name>
    <dbReference type="NCBI Taxonomy" id="117547"/>
    <lineage>
        <taxon>Eukaryota</taxon>
        <taxon>Fungi</taxon>
        <taxon>Dikarya</taxon>
        <taxon>Ascomycota</taxon>
        <taxon>Pezizomycotina</taxon>
        <taxon>Sordariomycetes</taxon>
        <taxon>Xylariomycetidae</taxon>
        <taxon>Xylariales</taxon>
        <taxon>Diatrypaceae</taxon>
        <taxon>Diatrype</taxon>
    </lineage>
</organism>
<accession>A0AAN9V2B5</accession>
<reference evidence="3 4" key="1">
    <citation type="submission" date="2024-02" db="EMBL/GenBank/DDBJ databases">
        <title>De novo assembly and annotation of 12 fungi associated with fruit tree decline syndrome in Ontario, Canada.</title>
        <authorList>
            <person name="Sulman M."/>
            <person name="Ellouze W."/>
            <person name="Ilyukhin E."/>
        </authorList>
    </citation>
    <scope>NUCLEOTIDE SEQUENCE [LARGE SCALE GENOMIC DNA]</scope>
    <source>
        <strain evidence="3 4">M11/M66-122</strain>
    </source>
</reference>
<dbReference type="PANTHER" id="PTHR36855:SF1">
    <property type="entry name" value="PEROXISOME MEMBRANE ANCHOR PROTEIN PEX14P N-TERMINAL DOMAIN-CONTAINING PROTEIN"/>
    <property type="match status" value="1"/>
</dbReference>
<feature type="region of interest" description="Disordered" evidence="1">
    <location>
        <begin position="97"/>
        <end position="133"/>
    </location>
</feature>
<evidence type="ECO:0000256" key="1">
    <source>
        <dbReference type="SAM" id="MobiDB-lite"/>
    </source>
</evidence>
<feature type="region of interest" description="Disordered" evidence="1">
    <location>
        <begin position="181"/>
        <end position="226"/>
    </location>
</feature>
<comment type="caution">
    <text evidence="3">The sequence shown here is derived from an EMBL/GenBank/DDBJ whole genome shotgun (WGS) entry which is preliminary data.</text>
</comment>
<evidence type="ECO:0000259" key="2">
    <source>
        <dbReference type="Pfam" id="PF17733"/>
    </source>
</evidence>
<dbReference type="PANTHER" id="PTHR36855">
    <property type="entry name" value="CHROMOSOME 10, WHOLE GENOME SHOTGUN SEQUENCE"/>
    <property type="match status" value="1"/>
</dbReference>
<keyword evidence="4" id="KW-1185">Reference proteome</keyword>
<dbReference type="AlphaFoldDB" id="A0AAN9V2B5"/>
<evidence type="ECO:0000313" key="4">
    <source>
        <dbReference type="Proteomes" id="UP001320420"/>
    </source>
</evidence>
<proteinExistence type="predicted"/>
<dbReference type="Pfam" id="PF17733">
    <property type="entry name" value="KPWE_dom"/>
    <property type="match status" value="1"/>
</dbReference>
<dbReference type="EMBL" id="JAKJXP020000040">
    <property type="protein sequence ID" value="KAK7752258.1"/>
    <property type="molecule type" value="Genomic_DNA"/>
</dbReference>
<gene>
    <name evidence="3" type="ORF">SLS62_005792</name>
</gene>
<sequence length="226" mass="24326">MTKTQLLEALHGYAPPDGPSLAEIALQARVRRFEEQTKVQVDAGSYAQWLTQTNGQPPRIVAEQTVVQEAMVVPDPAERRLAHLLVELGDELGTLSLQYRHEGPGPGSAGGAEPAPVVGRNEKEEENAASVPTWQAAAPRADLYVPKNASPGDPDKEPYPRKFEEIIEFLKTGKEIPGIRKIPDTVVEDPTITPQGRLRAPPKPWEVGRVPGTDDAPTLGAGDGGV</sequence>